<protein>
    <recommendedName>
        <fullName evidence="3">Phage tail protein</fullName>
    </recommendedName>
</protein>
<dbReference type="EMBL" id="CP139779">
    <property type="protein sequence ID" value="WQB71963.1"/>
    <property type="molecule type" value="Genomic_DNA"/>
</dbReference>
<organism evidence="1 2">
    <name type="scientific">Microbacterium invictum</name>
    <dbReference type="NCBI Taxonomy" id="515415"/>
    <lineage>
        <taxon>Bacteria</taxon>
        <taxon>Bacillati</taxon>
        <taxon>Actinomycetota</taxon>
        <taxon>Actinomycetes</taxon>
        <taxon>Micrococcales</taxon>
        <taxon>Microbacteriaceae</taxon>
        <taxon>Microbacterium</taxon>
    </lineage>
</organism>
<accession>A0ABZ0VEB8</accession>
<evidence type="ECO:0008006" key="3">
    <source>
        <dbReference type="Google" id="ProtNLM"/>
    </source>
</evidence>
<reference evidence="1 2" key="1">
    <citation type="submission" date="2023-06" db="EMBL/GenBank/DDBJ databases">
        <title>Rock-solubilizing bacteria, Microbacterium invictum, promotes re-establishment of vegetation in rocky wasteland by accelerating rock bio-weathering and reshaping soil bacterial community.</title>
        <authorList>
            <person name="Liu C."/>
        </authorList>
    </citation>
    <scope>NUCLEOTIDE SEQUENCE [LARGE SCALE GENOMIC DNA]</scope>
    <source>
        <strain evidence="1 2">X-18</strain>
    </source>
</reference>
<sequence length="134" mass="13846">MPLIANAAYFGTTGKLEIGTDEYTTSVTSCALVPNTPKAQVTDIGGGVVSFVGSAMWAAQITFKQDWATTNSLSQQLIAWHGTSKVFKYTPAAGGKVVTFTAICEAAQVGGGNNTVHEASVTLQIVGQPTFAAS</sequence>
<dbReference type="RefSeq" id="WP_322412074.1">
    <property type="nucleotide sequence ID" value="NZ_CP139779.1"/>
</dbReference>
<evidence type="ECO:0000313" key="1">
    <source>
        <dbReference type="EMBL" id="WQB71963.1"/>
    </source>
</evidence>
<dbReference type="Gene3D" id="4.10.410.40">
    <property type="match status" value="1"/>
</dbReference>
<keyword evidence="2" id="KW-1185">Reference proteome</keyword>
<name>A0ABZ0VEB8_9MICO</name>
<dbReference type="Proteomes" id="UP001324533">
    <property type="component" value="Chromosome"/>
</dbReference>
<evidence type="ECO:0000313" key="2">
    <source>
        <dbReference type="Proteomes" id="UP001324533"/>
    </source>
</evidence>
<gene>
    <name evidence="1" type="ORF">T9R20_08470</name>
</gene>
<proteinExistence type="predicted"/>